<feature type="domain" description="CBS" evidence="5">
    <location>
        <begin position="10"/>
        <end position="66"/>
    </location>
</feature>
<dbReference type="RefSeq" id="WP_126637941.1">
    <property type="nucleotide sequence ID" value="NZ_BIFH01000019.1"/>
</dbReference>
<dbReference type="Gene3D" id="3.10.580.10">
    <property type="entry name" value="CBS-domain"/>
    <property type="match status" value="1"/>
</dbReference>
<organism evidence="6 7">
    <name type="scientific">Embleya hyalina</name>
    <dbReference type="NCBI Taxonomy" id="516124"/>
    <lineage>
        <taxon>Bacteria</taxon>
        <taxon>Bacillati</taxon>
        <taxon>Actinomycetota</taxon>
        <taxon>Actinomycetes</taxon>
        <taxon>Kitasatosporales</taxon>
        <taxon>Streptomycetaceae</taxon>
        <taxon>Embleya</taxon>
    </lineage>
</organism>
<dbReference type="PROSITE" id="PS50914">
    <property type="entry name" value="BON"/>
    <property type="match status" value="1"/>
</dbReference>
<feature type="domain" description="CBS" evidence="5">
    <location>
        <begin position="92"/>
        <end position="148"/>
    </location>
</feature>
<protein>
    <recommendedName>
        <fullName evidence="8">CBS domain-containing protein</fullName>
    </recommendedName>
</protein>
<evidence type="ECO:0000256" key="3">
    <source>
        <dbReference type="SAM" id="MobiDB-lite"/>
    </source>
</evidence>
<dbReference type="InterPro" id="IPR051257">
    <property type="entry name" value="Diverse_CBS-Domain"/>
</dbReference>
<dbReference type="Pfam" id="PF04972">
    <property type="entry name" value="BON"/>
    <property type="match status" value="1"/>
</dbReference>
<evidence type="ECO:0000313" key="6">
    <source>
        <dbReference type="EMBL" id="GCD95829.1"/>
    </source>
</evidence>
<accession>A0A401YMU9</accession>
<dbReference type="Gene3D" id="3.30.1340.30">
    <property type="match status" value="1"/>
</dbReference>
<dbReference type="OrthoDB" id="2111978at2"/>
<dbReference type="SUPFAM" id="SSF54631">
    <property type="entry name" value="CBS-domain pair"/>
    <property type="match status" value="1"/>
</dbReference>
<evidence type="ECO:0000256" key="1">
    <source>
        <dbReference type="ARBA" id="ARBA00023122"/>
    </source>
</evidence>
<evidence type="ECO:0000313" key="7">
    <source>
        <dbReference type="Proteomes" id="UP000286931"/>
    </source>
</evidence>
<evidence type="ECO:0000259" key="4">
    <source>
        <dbReference type="PROSITE" id="PS50914"/>
    </source>
</evidence>
<name>A0A401YMU9_9ACTN</name>
<dbReference type="SMART" id="SM00116">
    <property type="entry name" value="CBS"/>
    <property type="match status" value="2"/>
</dbReference>
<keyword evidence="7" id="KW-1185">Reference proteome</keyword>
<reference evidence="6 7" key="1">
    <citation type="submission" date="2018-12" db="EMBL/GenBank/DDBJ databases">
        <title>Draft genome sequence of Embleya hyalina NBRC 13850T.</title>
        <authorList>
            <person name="Komaki H."/>
            <person name="Hosoyama A."/>
            <person name="Kimura A."/>
            <person name="Ichikawa N."/>
            <person name="Tamura T."/>
        </authorList>
    </citation>
    <scope>NUCLEOTIDE SEQUENCE [LARGE SCALE GENOMIC DNA]</scope>
    <source>
        <strain evidence="6 7">NBRC 13850</strain>
    </source>
</reference>
<dbReference type="Pfam" id="PF00571">
    <property type="entry name" value="CBS"/>
    <property type="match status" value="2"/>
</dbReference>
<evidence type="ECO:0000259" key="5">
    <source>
        <dbReference type="PROSITE" id="PS51371"/>
    </source>
</evidence>
<dbReference type="EMBL" id="BIFH01000019">
    <property type="protein sequence ID" value="GCD95829.1"/>
    <property type="molecule type" value="Genomic_DNA"/>
</dbReference>
<dbReference type="PIRSF" id="PIRSF036990">
    <property type="entry name" value="UCP036990_CBS_BON"/>
    <property type="match status" value="1"/>
</dbReference>
<dbReference type="PANTHER" id="PTHR43080">
    <property type="entry name" value="CBS DOMAIN-CONTAINING PROTEIN CBSX3, MITOCHONDRIAL"/>
    <property type="match status" value="1"/>
</dbReference>
<evidence type="ECO:0000256" key="2">
    <source>
        <dbReference type="PROSITE-ProRule" id="PRU00703"/>
    </source>
</evidence>
<dbReference type="AlphaFoldDB" id="A0A401YMU9"/>
<dbReference type="InterPro" id="IPR017080">
    <property type="entry name" value="UCP036990_CBS_BON"/>
</dbReference>
<keyword evidence="1 2" id="KW-0129">CBS domain</keyword>
<feature type="region of interest" description="Disordered" evidence="3">
    <location>
        <begin position="219"/>
        <end position="245"/>
    </location>
</feature>
<dbReference type="PROSITE" id="PS51371">
    <property type="entry name" value="CBS"/>
    <property type="match status" value="2"/>
</dbReference>
<dbReference type="InterPro" id="IPR046342">
    <property type="entry name" value="CBS_dom_sf"/>
</dbReference>
<dbReference type="Proteomes" id="UP000286931">
    <property type="component" value="Unassembled WGS sequence"/>
</dbReference>
<evidence type="ECO:0008006" key="8">
    <source>
        <dbReference type="Google" id="ProtNLM"/>
    </source>
</evidence>
<dbReference type="InterPro" id="IPR000644">
    <property type="entry name" value="CBS_dom"/>
</dbReference>
<gene>
    <name evidence="6" type="ORF">EHYA_03512</name>
</gene>
<comment type="caution">
    <text evidence="6">The sequence shown here is derived from an EMBL/GenBank/DDBJ whole genome shotgun (WGS) entry which is preliminary data.</text>
</comment>
<dbReference type="PANTHER" id="PTHR43080:SF29">
    <property type="entry name" value="OS02G0818000 PROTEIN"/>
    <property type="match status" value="1"/>
</dbReference>
<proteinExistence type="predicted"/>
<sequence>MTHGTIGDVMTRDVVTVGSGARFRDIAGVLETWQVSALPVVDDAHRLLGIVSEADLLHVRVAGTGMSRTRRDSGREDVAAPPEEALTARGLMTAPVITVTTTSSTLWAARLMDRHHVKRLPVVDRSGRLVGIVSRCDLLGALVRSDAEIRAEIEREVLGEALCLEPGTIGVEVRDAVVHLTGEVDHPTLVDVVVRLSAAVDGVEKVTHGLRSDAARCPGATRSCTPPPGPGVRGRVCSEPPKRSS</sequence>
<dbReference type="InterPro" id="IPR007055">
    <property type="entry name" value="BON_dom"/>
</dbReference>
<feature type="domain" description="BON" evidence="4">
    <location>
        <begin position="145"/>
        <end position="214"/>
    </location>
</feature>